<dbReference type="AlphaFoldDB" id="A0A2R7YTA4"/>
<organism evidence="1 2">
    <name type="scientific">Nocardioides currus</name>
    <dbReference type="NCBI Taxonomy" id="2133958"/>
    <lineage>
        <taxon>Bacteria</taxon>
        <taxon>Bacillati</taxon>
        <taxon>Actinomycetota</taxon>
        <taxon>Actinomycetes</taxon>
        <taxon>Propionibacteriales</taxon>
        <taxon>Nocardioidaceae</taxon>
        <taxon>Nocardioides</taxon>
    </lineage>
</organism>
<evidence type="ECO:0000313" key="1">
    <source>
        <dbReference type="EMBL" id="PUA79618.1"/>
    </source>
</evidence>
<proteinExistence type="predicted"/>
<evidence type="ECO:0008006" key="3">
    <source>
        <dbReference type="Google" id="ProtNLM"/>
    </source>
</evidence>
<dbReference type="Proteomes" id="UP000244867">
    <property type="component" value="Unassembled WGS sequence"/>
</dbReference>
<reference evidence="1 2" key="1">
    <citation type="submission" date="2018-03" db="EMBL/GenBank/DDBJ databases">
        <authorList>
            <person name="Keele B.F."/>
        </authorList>
    </citation>
    <scope>NUCLEOTIDE SEQUENCE [LARGE SCALE GENOMIC DNA]</scope>
    <source>
        <strain evidence="1 2">IB-3</strain>
    </source>
</reference>
<protein>
    <recommendedName>
        <fullName evidence="3">DUF1579 domain-containing protein</fullName>
    </recommendedName>
</protein>
<dbReference type="EMBL" id="PYXZ01000009">
    <property type="protein sequence ID" value="PUA79618.1"/>
    <property type="molecule type" value="Genomic_DNA"/>
</dbReference>
<name>A0A2R7YTA4_9ACTN</name>
<keyword evidence="2" id="KW-1185">Reference proteome</keyword>
<dbReference type="RefSeq" id="WP_108345840.1">
    <property type="nucleotide sequence ID" value="NZ_PYXZ01000009.1"/>
</dbReference>
<sequence length="148" mass="15941">MDTPYDLPLGDGDGGYAFRMMPDDDFDEGASSVSVDAVANGRAVLVTYTWTHAEDGAQRGTLMLGIPAEDGAVSAAWVDSWHQRDVVQLRGTGSPTGATVGYEYAPGWTWEIEVSVDDGALALVMRNGVPESDDSPAVRYDVMRNHWS</sequence>
<dbReference type="OrthoDB" id="3782589at2"/>
<comment type="caution">
    <text evidence="1">The sequence shown here is derived from an EMBL/GenBank/DDBJ whole genome shotgun (WGS) entry which is preliminary data.</text>
</comment>
<gene>
    <name evidence="1" type="ORF">C7S10_18030</name>
</gene>
<accession>A0A2R7YTA4</accession>
<evidence type="ECO:0000313" key="2">
    <source>
        <dbReference type="Proteomes" id="UP000244867"/>
    </source>
</evidence>